<proteinExistence type="predicted"/>
<organism evidence="1 2">
    <name type="scientific">Acropora cervicornis</name>
    <name type="common">Staghorn coral</name>
    <dbReference type="NCBI Taxonomy" id="6130"/>
    <lineage>
        <taxon>Eukaryota</taxon>
        <taxon>Metazoa</taxon>
        <taxon>Cnidaria</taxon>
        <taxon>Anthozoa</taxon>
        <taxon>Hexacorallia</taxon>
        <taxon>Scleractinia</taxon>
        <taxon>Astrocoeniina</taxon>
        <taxon>Acroporidae</taxon>
        <taxon>Acropora</taxon>
    </lineage>
</organism>
<gene>
    <name evidence="1" type="ORF">P5673_022332</name>
</gene>
<accession>A0AAD9UZQ6</accession>
<dbReference type="Proteomes" id="UP001249851">
    <property type="component" value="Unassembled WGS sequence"/>
</dbReference>
<keyword evidence="2" id="KW-1185">Reference proteome</keyword>
<evidence type="ECO:0000313" key="2">
    <source>
        <dbReference type="Proteomes" id="UP001249851"/>
    </source>
</evidence>
<evidence type="ECO:0000313" key="1">
    <source>
        <dbReference type="EMBL" id="KAK2555752.1"/>
    </source>
</evidence>
<sequence length="80" mass="9109">MLLIGGSINLFKDLRNVGLSCDDDPSQEKCVRSSFMPLTQEELNHVAQHWTSQDQALLKPKISSRTLRCLVRLTRVAREN</sequence>
<reference evidence="1" key="1">
    <citation type="journal article" date="2023" name="G3 (Bethesda)">
        <title>Whole genome assembly and annotation of the endangered Caribbean coral Acropora cervicornis.</title>
        <authorList>
            <person name="Selwyn J.D."/>
            <person name="Vollmer S.V."/>
        </authorList>
    </citation>
    <scope>NUCLEOTIDE SEQUENCE</scope>
    <source>
        <strain evidence="1">K2</strain>
    </source>
</reference>
<dbReference type="EMBL" id="JARQWQ010000060">
    <property type="protein sequence ID" value="KAK2555752.1"/>
    <property type="molecule type" value="Genomic_DNA"/>
</dbReference>
<dbReference type="AlphaFoldDB" id="A0AAD9UZQ6"/>
<comment type="caution">
    <text evidence="1">The sequence shown here is derived from an EMBL/GenBank/DDBJ whole genome shotgun (WGS) entry which is preliminary data.</text>
</comment>
<protein>
    <submittedName>
        <fullName evidence="1">Uncharacterized protein</fullName>
    </submittedName>
</protein>
<name>A0AAD9UZQ6_ACRCE</name>
<reference evidence="1" key="2">
    <citation type="journal article" date="2023" name="Science">
        <title>Genomic signatures of disease resistance in endangered staghorn corals.</title>
        <authorList>
            <person name="Vollmer S.V."/>
            <person name="Selwyn J.D."/>
            <person name="Despard B.A."/>
            <person name="Roesel C.L."/>
        </authorList>
    </citation>
    <scope>NUCLEOTIDE SEQUENCE</scope>
    <source>
        <strain evidence="1">K2</strain>
    </source>
</reference>